<dbReference type="RefSeq" id="WP_146108356.1">
    <property type="nucleotide sequence ID" value="NZ_CP154825.1"/>
</dbReference>
<comment type="caution">
    <text evidence="1">The sequence shown here is derived from an EMBL/GenBank/DDBJ whole genome shotgun (WGS) entry which is preliminary data.</text>
</comment>
<reference evidence="1 2" key="1">
    <citation type="submission" date="2018-02" db="EMBL/GenBank/DDBJ databases">
        <title>Genomic Encyclopedia of Archaeal and Bacterial Type Strains, Phase II (KMG-II): from individual species to whole genera.</title>
        <authorList>
            <person name="Goeker M."/>
        </authorList>
    </citation>
    <scope>NUCLEOTIDE SEQUENCE [LARGE SCALE GENOMIC DNA]</scope>
    <source>
        <strain evidence="1 2">YU 961-1</strain>
    </source>
</reference>
<keyword evidence="2" id="KW-1185">Reference proteome</keyword>
<dbReference type="AlphaFoldDB" id="A0A2S6GD42"/>
<proteinExistence type="predicted"/>
<evidence type="ECO:0000313" key="1">
    <source>
        <dbReference type="EMBL" id="PPK63158.1"/>
    </source>
</evidence>
<accession>A0A2S6GD42</accession>
<dbReference type="Proteomes" id="UP000239203">
    <property type="component" value="Unassembled WGS sequence"/>
</dbReference>
<gene>
    <name evidence="1" type="ORF">CLV40_13127</name>
</gene>
<evidence type="ECO:0000313" key="2">
    <source>
        <dbReference type="Proteomes" id="UP000239203"/>
    </source>
</evidence>
<dbReference type="InterPro" id="IPR029058">
    <property type="entry name" value="AB_hydrolase_fold"/>
</dbReference>
<name>A0A2S6GD42_9PSEU</name>
<dbReference type="EMBL" id="PTIX01000031">
    <property type="protein sequence ID" value="PPK63158.1"/>
    <property type="molecule type" value="Genomic_DNA"/>
</dbReference>
<sequence>MPLIHRITPAREQATTHLVCVPHDEAPDRYLPLAAALGIGYTVWVVTPDDPRCADEIARIVPGAPALYGHTTAAALDLARELPNPVGVFLGAPLPVVVPKSLPCPTHRITTGVDVPVPWPSRCTLSTLPGAGPRPHLDHPHAVAAVIEDRLRHTRILGTQRPSETATGSRP</sequence>
<protein>
    <submittedName>
        <fullName evidence="1">Uncharacterized protein</fullName>
    </submittedName>
</protein>
<dbReference type="SUPFAM" id="SSF53474">
    <property type="entry name" value="alpha/beta-Hydrolases"/>
    <property type="match status" value="1"/>
</dbReference>
<organism evidence="1 2">
    <name type="scientific">Actinokineospora auranticolor</name>
    <dbReference type="NCBI Taxonomy" id="155976"/>
    <lineage>
        <taxon>Bacteria</taxon>
        <taxon>Bacillati</taxon>
        <taxon>Actinomycetota</taxon>
        <taxon>Actinomycetes</taxon>
        <taxon>Pseudonocardiales</taxon>
        <taxon>Pseudonocardiaceae</taxon>
        <taxon>Actinokineospora</taxon>
    </lineage>
</organism>